<dbReference type="EC" id="3.1.1.-" evidence="6"/>
<dbReference type="PROSITE" id="PS00941">
    <property type="entry name" value="CARBOXYLESTERASE_B_2"/>
    <property type="match status" value="1"/>
</dbReference>
<dbReference type="PROSITE" id="PS00122">
    <property type="entry name" value="CARBOXYLESTERASE_B_1"/>
    <property type="match status" value="1"/>
</dbReference>
<evidence type="ECO:0000256" key="2">
    <source>
        <dbReference type="ARBA" id="ARBA00022487"/>
    </source>
</evidence>
<dbReference type="Gene3D" id="3.40.50.1820">
    <property type="entry name" value="alpha/beta hydrolase"/>
    <property type="match status" value="1"/>
</dbReference>
<dbReference type="InterPro" id="IPR019819">
    <property type="entry name" value="Carboxylesterase_B_CS"/>
</dbReference>
<dbReference type="InterPro" id="IPR002018">
    <property type="entry name" value="CarbesteraseB"/>
</dbReference>
<evidence type="ECO:0000256" key="1">
    <source>
        <dbReference type="ARBA" id="ARBA00005964"/>
    </source>
</evidence>
<evidence type="ECO:0000313" key="8">
    <source>
        <dbReference type="EnsemblMetazoa" id="AALFPA23_004587.P5625"/>
    </source>
</evidence>
<dbReference type="InterPro" id="IPR019826">
    <property type="entry name" value="Carboxylesterase_B_AS"/>
</dbReference>
<evidence type="ECO:0000256" key="6">
    <source>
        <dbReference type="RuleBase" id="RU361235"/>
    </source>
</evidence>
<keyword evidence="2" id="KW-0719">Serine esterase</keyword>
<reference evidence="9" key="1">
    <citation type="journal article" date="2015" name="Proc. Natl. Acad. Sci. U.S.A.">
        <title>Genome sequence of the Asian Tiger mosquito, Aedes albopictus, reveals insights into its biology, genetics, and evolution.</title>
        <authorList>
            <person name="Chen X.G."/>
            <person name="Jiang X."/>
            <person name="Gu J."/>
            <person name="Xu M."/>
            <person name="Wu Y."/>
            <person name="Deng Y."/>
            <person name="Zhang C."/>
            <person name="Bonizzoni M."/>
            <person name="Dermauw W."/>
            <person name="Vontas J."/>
            <person name="Armbruster P."/>
            <person name="Huang X."/>
            <person name="Yang Y."/>
            <person name="Zhang H."/>
            <person name="He W."/>
            <person name="Peng H."/>
            <person name="Liu Y."/>
            <person name="Wu K."/>
            <person name="Chen J."/>
            <person name="Lirakis M."/>
            <person name="Topalis P."/>
            <person name="Van Leeuwen T."/>
            <person name="Hall A.B."/>
            <person name="Jiang X."/>
            <person name="Thorpe C."/>
            <person name="Mueller R.L."/>
            <person name="Sun C."/>
            <person name="Waterhouse R.M."/>
            <person name="Yan G."/>
            <person name="Tu Z.J."/>
            <person name="Fang X."/>
            <person name="James A.A."/>
        </authorList>
    </citation>
    <scope>NUCLEOTIDE SEQUENCE [LARGE SCALE GENOMIC DNA]</scope>
    <source>
        <strain evidence="9">Foshan</strain>
    </source>
</reference>
<dbReference type="PANTHER" id="PTHR43142">
    <property type="entry name" value="CARBOXYLIC ESTER HYDROLASE"/>
    <property type="match status" value="1"/>
</dbReference>
<dbReference type="Proteomes" id="UP000069940">
    <property type="component" value="Unassembled WGS sequence"/>
</dbReference>
<keyword evidence="5" id="KW-0325">Glycoprotein</keyword>
<organism evidence="8 9">
    <name type="scientific">Aedes albopictus</name>
    <name type="common">Asian tiger mosquito</name>
    <name type="synonym">Stegomyia albopicta</name>
    <dbReference type="NCBI Taxonomy" id="7160"/>
    <lineage>
        <taxon>Eukaryota</taxon>
        <taxon>Metazoa</taxon>
        <taxon>Ecdysozoa</taxon>
        <taxon>Arthropoda</taxon>
        <taxon>Hexapoda</taxon>
        <taxon>Insecta</taxon>
        <taxon>Pterygota</taxon>
        <taxon>Neoptera</taxon>
        <taxon>Endopterygota</taxon>
        <taxon>Diptera</taxon>
        <taxon>Nematocera</taxon>
        <taxon>Culicoidea</taxon>
        <taxon>Culicidae</taxon>
        <taxon>Culicinae</taxon>
        <taxon>Aedini</taxon>
        <taxon>Aedes</taxon>
        <taxon>Stegomyia</taxon>
    </lineage>
</organism>
<dbReference type="SUPFAM" id="SSF53474">
    <property type="entry name" value="alpha/beta-Hydrolases"/>
    <property type="match status" value="1"/>
</dbReference>
<evidence type="ECO:0000256" key="5">
    <source>
        <dbReference type="ARBA" id="ARBA00023180"/>
    </source>
</evidence>
<keyword evidence="3 6" id="KW-0378">Hydrolase</keyword>
<dbReference type="PANTHER" id="PTHR43142:SF1">
    <property type="entry name" value="CARBOXYLIC ESTER HYDROLASE"/>
    <property type="match status" value="1"/>
</dbReference>
<keyword evidence="4" id="KW-1015">Disulfide bond</keyword>
<evidence type="ECO:0000313" key="9">
    <source>
        <dbReference type="Proteomes" id="UP000069940"/>
    </source>
</evidence>
<dbReference type="InterPro" id="IPR029058">
    <property type="entry name" value="AB_hydrolase_fold"/>
</dbReference>
<dbReference type="EnsemblMetazoa" id="AALFPA23_004587.R5625">
    <property type="protein sequence ID" value="AALFPA23_004587.P5625"/>
    <property type="gene ID" value="AALFPA23_004587"/>
</dbReference>
<keyword evidence="9" id="KW-1185">Reference proteome</keyword>
<protein>
    <recommendedName>
        <fullName evidence="6">Carboxylic ester hydrolase</fullName>
        <ecNumber evidence="6">3.1.1.-</ecNumber>
    </recommendedName>
</protein>
<dbReference type="Pfam" id="PF00135">
    <property type="entry name" value="COesterase"/>
    <property type="match status" value="1"/>
</dbReference>
<proteinExistence type="inferred from homology"/>
<dbReference type="RefSeq" id="XP_029726018.1">
    <property type="nucleotide sequence ID" value="XM_029870158.2"/>
</dbReference>
<accession>A0ABM1Y0L3</accession>
<dbReference type="GeneID" id="109409689"/>
<evidence type="ECO:0000256" key="3">
    <source>
        <dbReference type="ARBA" id="ARBA00022801"/>
    </source>
</evidence>
<sequence>MHPNAYWCDRACSLQLIGELTVACCVLRFSRFVNSNVQKMVISMKSVVLVGMVLCELVCGNKTSKQFVPSNSCEKQESENVSANPRVCIADGCLRGTFMKGYRTGLFEAFIGIPFAKPPVGNLRFANPVPVEPWRDQGDYDATVEKSMCVQKNELLPVAVAMGSEDCLYLNVYRPKTQNASKATLPVMVYIHGGGYFSGSASPGIVGPEYFMDTKRVVLVTIQYRVGVFGFLATGDEVVPGNFGLKDQTLALEWVKKNIDKFGGNPTLVTIFGQSAGGGSVHMHMISPLSEGLFSRAIVMSGNAIAPWNFPTKDPLDLARRQAEAVGITCAKNLTSRQIVDVLRNVDALVLSDSISKLKPWSVDPLTLYRPVVESPSWSNQAFLVEDPRESWQKGNYQQIPWMTGYLSNDGAVRAIAITTNQQLLKDLNANISTLMPLLLEKELSEEFMMALKDRFFTNSSSNEWITEKNAQQLIKLYTEAGFLYPLHTSVKQHVTLADTKVAPVSLYKFSFQGPYSYSMLYSANPDMHDFGVVHCDELIYLFRSPLLFPDFAHKSKEARMSHNLVEFFIDFAINGVATPLKPYRPCNNDNEVYQSMDCDVLEFTNAADPEKPFEVRVVNGRDEDMFAFWKKYYF</sequence>
<evidence type="ECO:0000259" key="7">
    <source>
        <dbReference type="Pfam" id="PF00135"/>
    </source>
</evidence>
<evidence type="ECO:0000256" key="4">
    <source>
        <dbReference type="ARBA" id="ARBA00023157"/>
    </source>
</evidence>
<comment type="similarity">
    <text evidence="1 6">Belongs to the type-B carboxylesterase/lipase family.</text>
</comment>
<name>A0ABM1Y0L3_AEDAL</name>
<feature type="domain" description="Carboxylesterase type B" evidence="7">
    <location>
        <begin position="85"/>
        <end position="598"/>
    </location>
</feature>
<reference evidence="8" key="2">
    <citation type="submission" date="2025-05" db="UniProtKB">
        <authorList>
            <consortium name="EnsemblMetazoa"/>
        </authorList>
    </citation>
    <scope>IDENTIFICATION</scope>
    <source>
        <strain evidence="8">Foshan</strain>
    </source>
</reference>